<evidence type="ECO:0000313" key="1">
    <source>
        <dbReference type="EMBL" id="ORX83463.1"/>
    </source>
</evidence>
<protein>
    <recommendedName>
        <fullName evidence="3">Helicase C-terminal domain-containing protein</fullName>
    </recommendedName>
</protein>
<feature type="non-terminal residue" evidence="1">
    <location>
        <position position="1"/>
    </location>
</feature>
<name>A0A1Y1XCL8_9FUNG</name>
<dbReference type="InterPro" id="IPR027417">
    <property type="entry name" value="P-loop_NTPase"/>
</dbReference>
<evidence type="ECO:0000313" key="2">
    <source>
        <dbReference type="Proteomes" id="UP000193498"/>
    </source>
</evidence>
<gene>
    <name evidence="1" type="ORF">K493DRAFT_240019</name>
</gene>
<evidence type="ECO:0008006" key="3">
    <source>
        <dbReference type="Google" id="ProtNLM"/>
    </source>
</evidence>
<dbReference type="SUPFAM" id="SSF52540">
    <property type="entry name" value="P-loop containing nucleoside triphosphate hydrolases"/>
    <property type="match status" value="1"/>
</dbReference>
<dbReference type="EMBL" id="MCFE01000641">
    <property type="protein sequence ID" value="ORX83463.1"/>
    <property type="molecule type" value="Genomic_DNA"/>
</dbReference>
<dbReference type="Gene3D" id="3.40.50.300">
    <property type="entry name" value="P-loop containing nucleotide triphosphate hydrolases"/>
    <property type="match status" value="1"/>
</dbReference>
<dbReference type="Proteomes" id="UP000193498">
    <property type="component" value="Unassembled WGS sequence"/>
</dbReference>
<dbReference type="InParanoid" id="A0A1Y1XCL8"/>
<comment type="caution">
    <text evidence="1">The sequence shown here is derived from an EMBL/GenBank/DDBJ whole genome shotgun (WGS) entry which is preliminary data.</text>
</comment>
<reference evidence="1 2" key="1">
    <citation type="submission" date="2016-07" db="EMBL/GenBank/DDBJ databases">
        <title>Pervasive Adenine N6-methylation of Active Genes in Fungi.</title>
        <authorList>
            <consortium name="DOE Joint Genome Institute"/>
            <person name="Mondo S.J."/>
            <person name="Dannebaum R.O."/>
            <person name="Kuo R.C."/>
            <person name="Labutti K."/>
            <person name="Haridas S."/>
            <person name="Kuo A."/>
            <person name="Salamov A."/>
            <person name="Ahrendt S.R."/>
            <person name="Lipzen A."/>
            <person name="Sullivan W."/>
            <person name="Andreopoulos W.B."/>
            <person name="Clum A."/>
            <person name="Lindquist E."/>
            <person name="Daum C."/>
            <person name="Ramamoorthy G.K."/>
            <person name="Gryganskyi A."/>
            <person name="Culley D."/>
            <person name="Magnuson J.K."/>
            <person name="James T.Y."/>
            <person name="O'Malley M.A."/>
            <person name="Stajich J.E."/>
            <person name="Spatafora J.W."/>
            <person name="Visel A."/>
            <person name="Grigoriev I.V."/>
        </authorList>
    </citation>
    <scope>NUCLEOTIDE SEQUENCE [LARGE SCALE GENOMIC DNA]</scope>
    <source>
        <strain evidence="1 2">CBS 931.73</strain>
    </source>
</reference>
<proteinExistence type="predicted"/>
<dbReference type="AlphaFoldDB" id="A0A1Y1XCL8"/>
<organism evidence="1 2">
    <name type="scientific">Basidiobolus meristosporus CBS 931.73</name>
    <dbReference type="NCBI Taxonomy" id="1314790"/>
    <lineage>
        <taxon>Eukaryota</taxon>
        <taxon>Fungi</taxon>
        <taxon>Fungi incertae sedis</taxon>
        <taxon>Zoopagomycota</taxon>
        <taxon>Entomophthoromycotina</taxon>
        <taxon>Basidiobolomycetes</taxon>
        <taxon>Basidiobolales</taxon>
        <taxon>Basidiobolaceae</taxon>
        <taxon>Basidiobolus</taxon>
    </lineage>
</organism>
<accession>A0A1Y1XCL8</accession>
<sequence length="58" mass="6720">LKQFVLPVPENEIWVLLMNLKCGAFGLNLQMVSVMIFTDNWWNLFVEAHAKACVQRVN</sequence>
<keyword evidence="2" id="KW-1185">Reference proteome</keyword>
<dbReference type="OrthoDB" id="448448at2759"/>